<accession>A0ABW4HUM9</accession>
<evidence type="ECO:0000256" key="2">
    <source>
        <dbReference type="ARBA" id="ARBA00023125"/>
    </source>
</evidence>
<dbReference type="Pfam" id="PF00440">
    <property type="entry name" value="TetR_N"/>
    <property type="match status" value="1"/>
</dbReference>
<evidence type="ECO:0000313" key="7">
    <source>
        <dbReference type="Proteomes" id="UP001597221"/>
    </source>
</evidence>
<protein>
    <submittedName>
        <fullName evidence="6">TetR/AcrR family transcriptional regulator</fullName>
    </submittedName>
</protein>
<dbReference type="Gene3D" id="1.10.10.60">
    <property type="entry name" value="Homeodomain-like"/>
    <property type="match status" value="1"/>
</dbReference>
<comment type="caution">
    <text evidence="6">The sequence shown here is derived from an EMBL/GenBank/DDBJ whole genome shotgun (WGS) entry which is preliminary data.</text>
</comment>
<keyword evidence="7" id="KW-1185">Reference proteome</keyword>
<dbReference type="EMBL" id="JBHUDE010000147">
    <property type="protein sequence ID" value="MFD1609108.1"/>
    <property type="molecule type" value="Genomic_DNA"/>
</dbReference>
<feature type="domain" description="HTH tetR-type" evidence="5">
    <location>
        <begin position="13"/>
        <end position="73"/>
    </location>
</feature>
<dbReference type="InterPro" id="IPR001647">
    <property type="entry name" value="HTH_TetR"/>
</dbReference>
<reference evidence="7" key="1">
    <citation type="journal article" date="2019" name="Int. J. Syst. Evol. Microbiol.">
        <title>The Global Catalogue of Microorganisms (GCM) 10K type strain sequencing project: providing services to taxonomists for standard genome sequencing and annotation.</title>
        <authorList>
            <consortium name="The Broad Institute Genomics Platform"/>
            <consortium name="The Broad Institute Genome Sequencing Center for Infectious Disease"/>
            <person name="Wu L."/>
            <person name="Ma J."/>
        </authorList>
    </citation>
    <scope>NUCLEOTIDE SEQUENCE [LARGE SCALE GENOMIC DNA]</scope>
    <source>
        <strain evidence="7">CGMCC 1.12376</strain>
    </source>
</reference>
<dbReference type="Gene3D" id="1.10.357.10">
    <property type="entry name" value="Tetracycline Repressor, domain 2"/>
    <property type="match status" value="1"/>
</dbReference>
<dbReference type="SUPFAM" id="SSF46689">
    <property type="entry name" value="Homeodomain-like"/>
    <property type="match status" value="1"/>
</dbReference>
<dbReference type="PANTHER" id="PTHR47506">
    <property type="entry name" value="TRANSCRIPTIONAL REGULATORY PROTEIN"/>
    <property type="match status" value="1"/>
</dbReference>
<dbReference type="Proteomes" id="UP001597221">
    <property type="component" value="Unassembled WGS sequence"/>
</dbReference>
<dbReference type="PANTHER" id="PTHR47506:SF6">
    <property type="entry name" value="HTH-TYPE TRANSCRIPTIONAL REPRESSOR NEMR"/>
    <property type="match status" value="1"/>
</dbReference>
<dbReference type="PRINTS" id="PR00455">
    <property type="entry name" value="HTHTETR"/>
</dbReference>
<organism evidence="6 7">
    <name type="scientific">Oceanobacillus luteolus</name>
    <dbReference type="NCBI Taxonomy" id="1274358"/>
    <lineage>
        <taxon>Bacteria</taxon>
        <taxon>Bacillati</taxon>
        <taxon>Bacillota</taxon>
        <taxon>Bacilli</taxon>
        <taxon>Bacillales</taxon>
        <taxon>Bacillaceae</taxon>
        <taxon>Oceanobacillus</taxon>
    </lineage>
</organism>
<dbReference type="InterPro" id="IPR009057">
    <property type="entry name" value="Homeodomain-like_sf"/>
</dbReference>
<keyword evidence="1" id="KW-0805">Transcription regulation</keyword>
<proteinExistence type="predicted"/>
<dbReference type="RefSeq" id="WP_379598553.1">
    <property type="nucleotide sequence ID" value="NZ_JBHUDE010000147.1"/>
</dbReference>
<name>A0ABW4HUM9_9BACI</name>
<sequence>MFRQRLTQEERKKETRNLLIESAIAAFSTFGYQGTSIDKIAEQAGFSKGAFYAHFTSKEEIFLTILEEQMRIHASVIQGKITQQKSLAELIEQMEKYFLTVRNESKTVSMLNLEFLLYSMRDESVRLKWRNLINNTVKEISTTIDQMLIRENIDSLLSAEEITWTILSLENGLMIFSHLGEDFPNKLYGKAVRQLFYN</sequence>
<evidence type="ECO:0000256" key="3">
    <source>
        <dbReference type="ARBA" id="ARBA00023163"/>
    </source>
</evidence>
<feature type="DNA-binding region" description="H-T-H motif" evidence="4">
    <location>
        <begin position="36"/>
        <end position="55"/>
    </location>
</feature>
<evidence type="ECO:0000256" key="4">
    <source>
        <dbReference type="PROSITE-ProRule" id="PRU00335"/>
    </source>
</evidence>
<gene>
    <name evidence="6" type="ORF">ACFSBH_15945</name>
</gene>
<evidence type="ECO:0000313" key="6">
    <source>
        <dbReference type="EMBL" id="MFD1609108.1"/>
    </source>
</evidence>
<evidence type="ECO:0000259" key="5">
    <source>
        <dbReference type="PROSITE" id="PS50977"/>
    </source>
</evidence>
<keyword evidence="3" id="KW-0804">Transcription</keyword>
<evidence type="ECO:0000256" key="1">
    <source>
        <dbReference type="ARBA" id="ARBA00023015"/>
    </source>
</evidence>
<keyword evidence="2 4" id="KW-0238">DNA-binding</keyword>
<dbReference type="InterPro" id="IPR036271">
    <property type="entry name" value="Tet_transcr_reg_TetR-rel_C_sf"/>
</dbReference>
<dbReference type="PROSITE" id="PS50977">
    <property type="entry name" value="HTH_TETR_2"/>
    <property type="match status" value="1"/>
</dbReference>
<dbReference type="SUPFAM" id="SSF48498">
    <property type="entry name" value="Tetracyclin repressor-like, C-terminal domain"/>
    <property type="match status" value="1"/>
</dbReference>